<dbReference type="RefSeq" id="WP_215487955.1">
    <property type="nucleotide sequence ID" value="NZ_BAAAPJ010000008.1"/>
</dbReference>
<name>A0ABS5XW10_9MICO</name>
<reference evidence="2 3" key="1">
    <citation type="submission" date="2021-03" db="EMBL/GenBank/DDBJ databases">
        <title>Microbacterium pauli sp. nov., isolated from microfiltered milk.</title>
        <authorList>
            <person name="Bellassi P."/>
            <person name="Fontana A."/>
            <person name="Callegari M.L."/>
            <person name="Lorenzo M."/>
            <person name="Cappa F."/>
        </authorList>
    </citation>
    <scope>NUCLEOTIDE SEQUENCE [LARGE SCALE GENOMIC DNA]</scope>
    <source>
        <strain evidence="2 3">DSM 18909</strain>
    </source>
</reference>
<dbReference type="Proteomes" id="UP000740605">
    <property type="component" value="Unassembled WGS sequence"/>
</dbReference>
<keyword evidence="1" id="KW-0472">Membrane</keyword>
<keyword evidence="3" id="KW-1185">Reference proteome</keyword>
<protein>
    <submittedName>
        <fullName evidence="2">DUF2993 domain-containing protein</fullName>
    </submittedName>
</protein>
<keyword evidence="1" id="KW-0812">Transmembrane</keyword>
<dbReference type="Pfam" id="PF11209">
    <property type="entry name" value="LmeA"/>
    <property type="match status" value="1"/>
</dbReference>
<sequence length="276" mass="29372">MSDQHPTQPLPDPGARWVLSTDAAATRPRRRRWPWLVALLVVIALAVAAWFAGEYIARSIVERTIREQVTRQLDLPVDQQIDIDIPGPLLPQLIVGSLGKVSISSQDVPLQGITGDVTVSAQDVNIHDGEWSGGHATVTLDQSQLQTLLANVPDFPASTVVIDAPDLAAEFSLQLFTVEIPVGVALTPSASGGDIVLTPASLRLGGAEVTADALRQQFGALASTVLRDWDVCIADRLPKAVELTGVTVAREQVVADFEIDSAITRDGAAQEKGTCP</sequence>
<gene>
    <name evidence="2" type="ORF">J0P97_11675</name>
</gene>
<dbReference type="EMBL" id="JAFLHG010000010">
    <property type="protein sequence ID" value="MBT8798728.1"/>
    <property type="molecule type" value="Genomic_DNA"/>
</dbReference>
<evidence type="ECO:0000313" key="3">
    <source>
        <dbReference type="Proteomes" id="UP000740605"/>
    </source>
</evidence>
<keyword evidence="1" id="KW-1133">Transmembrane helix</keyword>
<accession>A0ABS5XW10</accession>
<comment type="caution">
    <text evidence="2">The sequence shown here is derived from an EMBL/GenBank/DDBJ whole genome shotgun (WGS) entry which is preliminary data.</text>
</comment>
<proteinExistence type="predicted"/>
<evidence type="ECO:0000256" key="1">
    <source>
        <dbReference type="SAM" id="Phobius"/>
    </source>
</evidence>
<evidence type="ECO:0000313" key="2">
    <source>
        <dbReference type="EMBL" id="MBT8798728.1"/>
    </source>
</evidence>
<dbReference type="InterPro" id="IPR021373">
    <property type="entry name" value="DUF2993"/>
</dbReference>
<feature type="transmembrane region" description="Helical" evidence="1">
    <location>
        <begin position="33"/>
        <end position="53"/>
    </location>
</feature>
<organism evidence="2 3">
    <name type="scientific">Microbacterium flavum</name>
    <dbReference type="NCBI Taxonomy" id="415216"/>
    <lineage>
        <taxon>Bacteria</taxon>
        <taxon>Bacillati</taxon>
        <taxon>Actinomycetota</taxon>
        <taxon>Actinomycetes</taxon>
        <taxon>Micrococcales</taxon>
        <taxon>Microbacteriaceae</taxon>
        <taxon>Microbacterium</taxon>
    </lineage>
</organism>